<dbReference type="SUPFAM" id="SSF111352">
    <property type="entry name" value="Ammonium transporter"/>
    <property type="match status" value="1"/>
</dbReference>
<keyword evidence="11" id="KW-1185">Reference proteome</keyword>
<dbReference type="EMBL" id="JABXWD010000033">
    <property type="protein sequence ID" value="MBV6340582.1"/>
    <property type="molecule type" value="Genomic_DNA"/>
</dbReference>
<evidence type="ECO:0000256" key="4">
    <source>
        <dbReference type="ARBA" id="ARBA00022692"/>
    </source>
</evidence>
<dbReference type="InterPro" id="IPR018047">
    <property type="entry name" value="Ammonium_transpt_CS"/>
</dbReference>
<dbReference type="Proteomes" id="UP001196980">
    <property type="component" value="Unassembled WGS sequence"/>
</dbReference>
<sequence length="405" mass="42301">MDSGNTAWMLASTALVMLMTPGIGLFYGGMVRRKNVLGTMIQGFAILSVVSVIWVLWGYTLAFGPDIGGVIGGLNWFMLNGISEESAQRAGTVPHLIFAMYQGMFAAITPAIITGVFAERMKFSALLVFTVLWVTFVYAPVCHWMWGGGWMGEIMGVLDFAGGVVVHISAAVSAVAALIIIGKRRGYGVMAMPPNNLPLTVLGGGLLWFGWFGFNAGNAGSTGGVAATALVSTNTAAGAAALAWLFIEWRHVGRPTVLGIVSGAITGLVAITPAAGYVTPMASIVIGAVAGLLCYIAVMLKQRFGYDDSLDVVCIHGVGGTWGAAAAGLFASQAVNPLGVNGVFYGNPPVLAIQVIAVLGTYIFVFTASFVVLKTVDISIGLRVDEETEYTGIDKAQHGESGFIL</sequence>
<feature type="transmembrane region" description="Helical" evidence="8">
    <location>
        <begin position="158"/>
        <end position="182"/>
    </location>
</feature>
<keyword evidence="5 8" id="KW-1133">Transmembrane helix</keyword>
<feature type="transmembrane region" description="Helical" evidence="8">
    <location>
        <begin position="96"/>
        <end position="118"/>
    </location>
</feature>
<dbReference type="InterPro" id="IPR001905">
    <property type="entry name" value="Ammonium_transpt"/>
</dbReference>
<evidence type="ECO:0000256" key="6">
    <source>
        <dbReference type="ARBA" id="ARBA00023136"/>
    </source>
</evidence>
<dbReference type="InterPro" id="IPR024041">
    <property type="entry name" value="NH4_transpt_AmtB-like_dom"/>
</dbReference>
<feature type="transmembrane region" description="Helical" evidence="8">
    <location>
        <begin position="256"/>
        <end position="275"/>
    </location>
</feature>
<protein>
    <recommendedName>
        <fullName evidence="8">Ammonium transporter</fullName>
    </recommendedName>
</protein>
<keyword evidence="7 8" id="KW-0924">Ammonia transport</keyword>
<dbReference type="Gene3D" id="1.10.3430.10">
    <property type="entry name" value="Ammonium transporter AmtB like domains"/>
    <property type="match status" value="1"/>
</dbReference>
<feature type="transmembrane region" description="Helical" evidence="8">
    <location>
        <begin position="226"/>
        <end position="247"/>
    </location>
</feature>
<dbReference type="NCBIfam" id="TIGR00836">
    <property type="entry name" value="amt"/>
    <property type="match status" value="1"/>
</dbReference>
<comment type="caution">
    <text evidence="10">The sequence shown here is derived from an EMBL/GenBank/DDBJ whole genome shotgun (WGS) entry which is preliminary data.</text>
</comment>
<feature type="domain" description="Ammonium transporter AmtB-like" evidence="9">
    <location>
        <begin position="7"/>
        <end position="402"/>
    </location>
</feature>
<dbReference type="PANTHER" id="PTHR43029:SF10">
    <property type="entry name" value="AMMONIUM TRANSPORTER MEP2"/>
    <property type="match status" value="1"/>
</dbReference>
<keyword evidence="3 8" id="KW-0813">Transport</keyword>
<proteinExistence type="inferred from homology"/>
<feature type="transmembrane region" description="Helical" evidence="8">
    <location>
        <begin position="281"/>
        <end position="300"/>
    </location>
</feature>
<evidence type="ECO:0000259" key="9">
    <source>
        <dbReference type="Pfam" id="PF00909"/>
    </source>
</evidence>
<dbReference type="PANTHER" id="PTHR43029">
    <property type="entry name" value="AMMONIUM TRANSPORTER MEP2"/>
    <property type="match status" value="1"/>
</dbReference>
<feature type="transmembrane region" description="Helical" evidence="8">
    <location>
        <begin position="6"/>
        <end position="29"/>
    </location>
</feature>
<feature type="transmembrane region" description="Helical" evidence="8">
    <location>
        <begin position="351"/>
        <end position="373"/>
    </location>
</feature>
<reference evidence="10 11" key="1">
    <citation type="journal article" date="2020" name="J Geophys Res Biogeosci">
        <title>Magnetotaxis as an Adaptation to Enable Bacterial Shuttling of Microbial Sulfur and Sulfur Cycling Across Aquatic Oxic#Anoxic Interfaces.</title>
        <authorList>
            <person name="Li J."/>
            <person name="Liu P."/>
            <person name="Wang J."/>
            <person name="Roberts A.P."/>
            <person name="Pan Y."/>
        </authorList>
    </citation>
    <scope>NUCLEOTIDE SEQUENCE [LARGE SCALE GENOMIC DNA]</scope>
    <source>
        <strain evidence="10 11">MYR-1_YQ</strain>
    </source>
</reference>
<feature type="transmembrane region" description="Helical" evidence="8">
    <location>
        <begin position="36"/>
        <end position="57"/>
    </location>
</feature>
<evidence type="ECO:0000256" key="3">
    <source>
        <dbReference type="ARBA" id="ARBA00022448"/>
    </source>
</evidence>
<comment type="subcellular location">
    <subcellularLocation>
        <location evidence="8">Cell membrane</location>
        <topology evidence="8">Multi-pass membrane protein</topology>
    </subcellularLocation>
    <subcellularLocation>
        <location evidence="1">Membrane</location>
        <topology evidence="1">Multi-pass membrane protein</topology>
    </subcellularLocation>
</comment>
<organism evidence="10 11">
    <name type="scientific">Candidatus Magnetobacterium casense</name>
    <dbReference type="NCBI Taxonomy" id="1455061"/>
    <lineage>
        <taxon>Bacteria</taxon>
        <taxon>Pseudomonadati</taxon>
        <taxon>Nitrospirota</taxon>
        <taxon>Thermodesulfovibrionia</taxon>
        <taxon>Thermodesulfovibrionales</taxon>
        <taxon>Candidatus Magnetobacteriaceae</taxon>
        <taxon>Candidatus Magnetobacterium</taxon>
    </lineage>
</organism>
<keyword evidence="4 8" id="KW-0812">Transmembrane</keyword>
<keyword evidence="6 8" id="KW-0472">Membrane</keyword>
<evidence type="ECO:0000256" key="2">
    <source>
        <dbReference type="ARBA" id="ARBA00005887"/>
    </source>
</evidence>
<name>A0ABS6RVW0_9BACT</name>
<dbReference type="InterPro" id="IPR029020">
    <property type="entry name" value="Ammonium/urea_transptr"/>
</dbReference>
<evidence type="ECO:0000256" key="8">
    <source>
        <dbReference type="RuleBase" id="RU362002"/>
    </source>
</evidence>
<evidence type="ECO:0000256" key="1">
    <source>
        <dbReference type="ARBA" id="ARBA00004141"/>
    </source>
</evidence>
<feature type="transmembrane region" description="Helical" evidence="8">
    <location>
        <begin position="194"/>
        <end position="214"/>
    </location>
</feature>
<accession>A0ABS6RVW0</accession>
<dbReference type="PROSITE" id="PS01219">
    <property type="entry name" value="AMMONIUM_TRANSP"/>
    <property type="match status" value="1"/>
</dbReference>
<dbReference type="Pfam" id="PF00909">
    <property type="entry name" value="Ammonium_transp"/>
    <property type="match status" value="1"/>
</dbReference>
<evidence type="ECO:0000256" key="5">
    <source>
        <dbReference type="ARBA" id="ARBA00022989"/>
    </source>
</evidence>
<evidence type="ECO:0000256" key="7">
    <source>
        <dbReference type="ARBA" id="ARBA00023177"/>
    </source>
</evidence>
<feature type="transmembrane region" description="Helical" evidence="8">
    <location>
        <begin position="125"/>
        <end position="146"/>
    </location>
</feature>
<comment type="similarity">
    <text evidence="2 8">Belongs to the ammonia transporter channel (TC 1.A.11.2) family.</text>
</comment>
<feature type="transmembrane region" description="Helical" evidence="8">
    <location>
        <begin position="312"/>
        <end position="331"/>
    </location>
</feature>
<evidence type="ECO:0000313" key="10">
    <source>
        <dbReference type="EMBL" id="MBV6340582.1"/>
    </source>
</evidence>
<gene>
    <name evidence="10" type="ORF">HWQ67_03180</name>
</gene>
<evidence type="ECO:0000313" key="11">
    <source>
        <dbReference type="Proteomes" id="UP001196980"/>
    </source>
</evidence>